<name>A0A816MD90_BRANA</name>
<dbReference type="Proteomes" id="UP001295469">
    <property type="component" value="Chromosome C07"/>
</dbReference>
<accession>A0A816MD90</accession>
<gene>
    <name evidence="1" type="ORF">DARMORV10_C07P35770.1</name>
</gene>
<proteinExistence type="predicted"/>
<protein>
    <submittedName>
        <fullName evidence="1">(rape) hypothetical protein</fullName>
    </submittedName>
</protein>
<dbReference type="AlphaFoldDB" id="A0A816MD90"/>
<dbReference type="EMBL" id="HG994371">
    <property type="protein sequence ID" value="CAF2004311.1"/>
    <property type="molecule type" value="Genomic_DNA"/>
</dbReference>
<evidence type="ECO:0000313" key="1">
    <source>
        <dbReference type="EMBL" id="CAF2004311.1"/>
    </source>
</evidence>
<reference evidence="1" key="1">
    <citation type="submission" date="2021-01" db="EMBL/GenBank/DDBJ databases">
        <authorList>
            <consortium name="Genoscope - CEA"/>
            <person name="William W."/>
        </authorList>
    </citation>
    <scope>NUCLEOTIDE SEQUENCE</scope>
</reference>
<sequence length="108" mass="12749">MKRGIKVESRGIHEVGFIRKKRRRLDSRERVIDSEVQFEGRKMQLFLFFAFKTYLRSLVTSSLPSSHRHCFILVRLLLSLSLPMCHCLSDYIETNNVQTILMMMISIN</sequence>
<organism evidence="1">
    <name type="scientific">Brassica napus</name>
    <name type="common">Rape</name>
    <dbReference type="NCBI Taxonomy" id="3708"/>
    <lineage>
        <taxon>Eukaryota</taxon>
        <taxon>Viridiplantae</taxon>
        <taxon>Streptophyta</taxon>
        <taxon>Embryophyta</taxon>
        <taxon>Tracheophyta</taxon>
        <taxon>Spermatophyta</taxon>
        <taxon>Magnoliopsida</taxon>
        <taxon>eudicotyledons</taxon>
        <taxon>Gunneridae</taxon>
        <taxon>Pentapetalae</taxon>
        <taxon>rosids</taxon>
        <taxon>malvids</taxon>
        <taxon>Brassicales</taxon>
        <taxon>Brassicaceae</taxon>
        <taxon>Brassiceae</taxon>
        <taxon>Brassica</taxon>
    </lineage>
</organism>